<reference evidence="1" key="2">
    <citation type="submission" date="2011-02" db="EMBL/GenBank/DDBJ databases">
        <authorList>
            <person name="MacLean D."/>
        </authorList>
    </citation>
    <scope>NUCLEOTIDE SEQUENCE</scope>
</reference>
<dbReference type="HOGENOM" id="CLU_098456_0_0_1"/>
<proteinExistence type="predicted"/>
<dbReference type="AlphaFoldDB" id="F0WX37"/>
<reference evidence="1" key="1">
    <citation type="journal article" date="2011" name="PLoS Biol.">
        <title>Gene gain and loss during evolution of obligate parasitism in the white rust pathogen of Arabidopsis thaliana.</title>
        <authorList>
            <person name="Kemen E."/>
            <person name="Gardiner A."/>
            <person name="Schultz-Larsen T."/>
            <person name="Kemen A.C."/>
            <person name="Balmuth A.L."/>
            <person name="Robert-Seilaniantz A."/>
            <person name="Bailey K."/>
            <person name="Holub E."/>
            <person name="Studholme D.J."/>
            <person name="Maclean D."/>
            <person name="Jones J.D."/>
        </authorList>
    </citation>
    <scope>NUCLEOTIDE SEQUENCE</scope>
</reference>
<name>F0WX37_9STRA</name>
<gene>
    <name evidence="1" type="primary">AlNc14C341G10794</name>
    <name evidence="1" type="ORF">ALNC14_121700</name>
</gene>
<sequence length="247" mass="28646">MSELDKIIYLVRRLALLIRMEVRYRIWSTLSEAITLSLGYERSYRRSGDEERLRPEPRYRSFVNRHFHSSGPSAMEIDNVQMMNRDDCLRQCLCLNGQKPGHHASVCRTQLRQGKVAESLPVQNHCNQQHTQRSRRSSPIVELDSSIMEEVEQPIVYDNAEFNAVKLGRKSKLYDANGWLDGKEVRILIDTRASTNLIKRGLANKIMKMEVVEAQRFDGRRKRKQVHEVGASCEVQGKKVEDVLFTE</sequence>
<protein>
    <submittedName>
        <fullName evidence="1">Uncharacterized protein AlNc14C341G10794</fullName>
    </submittedName>
</protein>
<accession>F0WX37</accession>
<evidence type="ECO:0000313" key="1">
    <source>
        <dbReference type="EMBL" id="CCA26026.1"/>
    </source>
</evidence>
<organism evidence="1">
    <name type="scientific">Albugo laibachii Nc14</name>
    <dbReference type="NCBI Taxonomy" id="890382"/>
    <lineage>
        <taxon>Eukaryota</taxon>
        <taxon>Sar</taxon>
        <taxon>Stramenopiles</taxon>
        <taxon>Oomycota</taxon>
        <taxon>Peronosporomycetes</taxon>
        <taxon>Albuginales</taxon>
        <taxon>Albuginaceae</taxon>
        <taxon>Albugo</taxon>
    </lineage>
</organism>
<dbReference type="EMBL" id="FR824386">
    <property type="protein sequence ID" value="CCA26026.1"/>
    <property type="molecule type" value="Genomic_DNA"/>
</dbReference>